<comment type="similarity">
    <text evidence="3 12">Belongs to the TGF-beta family.</text>
</comment>
<evidence type="ECO:0000256" key="11">
    <source>
        <dbReference type="ARBA" id="ARBA00023180"/>
    </source>
</evidence>
<keyword evidence="8" id="KW-0732">Signal</keyword>
<dbReference type="GO" id="GO:0005615">
    <property type="term" value="C:extracellular space"/>
    <property type="evidence" value="ECO:0007669"/>
    <property type="project" value="TreeGrafter"/>
</dbReference>
<dbReference type="Gene3D" id="2.10.90.10">
    <property type="entry name" value="Cystine-knot cytokines"/>
    <property type="match status" value="1"/>
</dbReference>
<evidence type="ECO:0000256" key="3">
    <source>
        <dbReference type="ARBA" id="ARBA00006656"/>
    </source>
</evidence>
<evidence type="ECO:0000256" key="10">
    <source>
        <dbReference type="ARBA" id="ARBA00023157"/>
    </source>
</evidence>
<keyword evidence="10" id="KW-1015">Disulfide bond</keyword>
<evidence type="ECO:0000256" key="7">
    <source>
        <dbReference type="ARBA" id="ARBA00022702"/>
    </source>
</evidence>
<dbReference type="Gene3D" id="2.60.120.970">
    <property type="match status" value="1"/>
</dbReference>
<accession>A0AAD8ZIP5</accession>
<evidence type="ECO:0000256" key="12">
    <source>
        <dbReference type="RuleBase" id="RU000354"/>
    </source>
</evidence>
<dbReference type="InterPro" id="IPR017175">
    <property type="entry name" value="Inhibin_asu"/>
</dbReference>
<evidence type="ECO:0000256" key="6">
    <source>
        <dbReference type="ARBA" id="ARBA00022685"/>
    </source>
</evidence>
<dbReference type="InterPro" id="IPR001839">
    <property type="entry name" value="TGF-b_C"/>
</dbReference>
<evidence type="ECO:0000313" key="15">
    <source>
        <dbReference type="EMBL" id="KAK1798803.1"/>
    </source>
</evidence>
<dbReference type="SMART" id="SM00204">
    <property type="entry name" value="TGFB"/>
    <property type="match status" value="1"/>
</dbReference>
<dbReference type="PIRSF" id="PIRSF037328">
    <property type="entry name" value="Inhibin_alpha_subunit"/>
    <property type="match status" value="1"/>
</dbReference>
<evidence type="ECO:0000256" key="8">
    <source>
        <dbReference type="ARBA" id="ARBA00022729"/>
    </source>
</evidence>
<evidence type="ECO:0000259" key="14">
    <source>
        <dbReference type="PROSITE" id="PS51362"/>
    </source>
</evidence>
<feature type="region of interest" description="Disordered" evidence="13">
    <location>
        <begin position="139"/>
        <end position="180"/>
    </location>
</feature>
<evidence type="ECO:0000256" key="1">
    <source>
        <dbReference type="ARBA" id="ARBA00002588"/>
    </source>
</evidence>
<evidence type="ECO:0000256" key="2">
    <source>
        <dbReference type="ARBA" id="ARBA00004613"/>
    </source>
</evidence>
<organism evidence="15 16">
    <name type="scientific">Electrophorus voltai</name>
    <dbReference type="NCBI Taxonomy" id="2609070"/>
    <lineage>
        <taxon>Eukaryota</taxon>
        <taxon>Metazoa</taxon>
        <taxon>Chordata</taxon>
        <taxon>Craniata</taxon>
        <taxon>Vertebrata</taxon>
        <taxon>Euteleostomi</taxon>
        <taxon>Actinopterygii</taxon>
        <taxon>Neopterygii</taxon>
        <taxon>Teleostei</taxon>
        <taxon>Ostariophysi</taxon>
        <taxon>Gymnotiformes</taxon>
        <taxon>Gymnotoidei</taxon>
        <taxon>Gymnotidae</taxon>
        <taxon>Electrophorus</taxon>
    </lineage>
</organism>
<keyword evidence="6" id="KW-0165">Cleavage on pair of basic residues</keyword>
<keyword evidence="16" id="KW-1185">Reference proteome</keyword>
<dbReference type="PANTHER" id="PTHR11848:SF117">
    <property type="entry name" value="INHIBIN ALPHA CHAIN"/>
    <property type="match status" value="1"/>
</dbReference>
<evidence type="ECO:0000256" key="5">
    <source>
        <dbReference type="ARBA" id="ARBA00022525"/>
    </source>
</evidence>
<dbReference type="Proteomes" id="UP001239994">
    <property type="component" value="Unassembled WGS sequence"/>
</dbReference>
<reference evidence="15" key="1">
    <citation type="submission" date="2023-03" db="EMBL/GenBank/DDBJ databases">
        <title>Electrophorus voltai genome.</title>
        <authorList>
            <person name="Bian C."/>
        </authorList>
    </citation>
    <scope>NUCLEOTIDE SEQUENCE</scope>
    <source>
        <strain evidence="15">CB-2022</strain>
        <tissue evidence="15">Muscle</tissue>
    </source>
</reference>
<keyword evidence="9 12" id="KW-0339">Growth factor</keyword>
<dbReference type="InterPro" id="IPR017948">
    <property type="entry name" value="TGFb_CS"/>
</dbReference>
<comment type="function">
    <text evidence="1">Inhibins and activins inhibit and activate, respectively, the secretion of follitropin by the pituitary gland. Inhibins/activins are involved in regulating a number of diverse functions such as hypothalamic and pituitary hormone secretion, gonadal hormone secretion, germ cell development and maturation, erythroid differentiation, insulin secretion, nerve cell survival, embryonic axial development or bone growth, depending on their subunit composition. Inhibins appear to oppose the functions of activins.</text>
</comment>
<dbReference type="InterPro" id="IPR015615">
    <property type="entry name" value="TGF-beta-rel"/>
</dbReference>
<evidence type="ECO:0000313" key="16">
    <source>
        <dbReference type="Proteomes" id="UP001239994"/>
    </source>
</evidence>
<dbReference type="PROSITE" id="PS51362">
    <property type="entry name" value="TGF_BETA_2"/>
    <property type="match status" value="1"/>
</dbReference>
<feature type="region of interest" description="Disordered" evidence="13">
    <location>
        <begin position="1"/>
        <end position="26"/>
    </location>
</feature>
<sequence length="413" mass="45856">MSQPTATAARRSLRRKTGGAGRCRSGASSSELAVARLNDISTRALSDLKLLAQHQRSSPSVRRGTGMRCRWSPLLTYALVGLLAWLCLPCQGCQGEDPPREVVLDWLKARILDGLGLDGPPPHTLPSLPRERVDRAARHGARRVSRETRTERRHQDGSQVILFPNSDSTCEDTSDPSSDTSPTHFTYYFQSSPSSQESVITSAHFWFYAGEAIAGRSTTAPLFILTSVQELLQASERPWKSSPDGWTTYRLEERTHAALSDGPFALQVRCPACGCYSAEADKTPFLHLHAKPRGPERARRTPRIPWSPHAIEKLRRPSTEGAGSDCHREQIEISFDELGWDNWIVHPKAFTFPYCHGTCASPERFTTALGLKQCCAPVPESMRSLRFTTTSDGGFSFKYETLPNIIPEECNCT</sequence>
<dbReference type="PRINTS" id="PR00669">
    <property type="entry name" value="INHIBINA"/>
</dbReference>
<dbReference type="SUPFAM" id="SSF57501">
    <property type="entry name" value="Cystine-knot cytokines"/>
    <property type="match status" value="1"/>
</dbReference>
<dbReference type="PANTHER" id="PTHR11848">
    <property type="entry name" value="TGF-BETA FAMILY"/>
    <property type="match status" value="1"/>
</dbReference>
<keyword evidence="11" id="KW-0325">Glycoprotein</keyword>
<feature type="compositionally biased region" description="Basic and acidic residues" evidence="13">
    <location>
        <begin position="144"/>
        <end position="156"/>
    </location>
</feature>
<dbReference type="GO" id="GO:0008083">
    <property type="term" value="F:growth factor activity"/>
    <property type="evidence" value="ECO:0007669"/>
    <property type="project" value="UniProtKB-KW"/>
</dbReference>
<name>A0AAD8ZIP5_9TELE</name>
<evidence type="ECO:0000256" key="9">
    <source>
        <dbReference type="ARBA" id="ARBA00023030"/>
    </source>
</evidence>
<dbReference type="AlphaFoldDB" id="A0AAD8ZIP5"/>
<comment type="caution">
    <text evidence="15">The sequence shown here is derived from an EMBL/GenBank/DDBJ whole genome shotgun (WGS) entry which is preliminary data.</text>
</comment>
<protein>
    <recommendedName>
        <fullName evidence="4">Inhibin alpha chain</fullName>
    </recommendedName>
</protein>
<dbReference type="EMBL" id="JAROKS010000012">
    <property type="protein sequence ID" value="KAK1798803.1"/>
    <property type="molecule type" value="Genomic_DNA"/>
</dbReference>
<keyword evidence="7" id="KW-0372">Hormone</keyword>
<comment type="subcellular location">
    <subcellularLocation>
        <location evidence="2">Secreted</location>
    </subcellularLocation>
</comment>
<dbReference type="PROSITE" id="PS00250">
    <property type="entry name" value="TGF_BETA_1"/>
    <property type="match status" value="1"/>
</dbReference>
<dbReference type="GO" id="GO:0005179">
    <property type="term" value="F:hormone activity"/>
    <property type="evidence" value="ECO:0007669"/>
    <property type="project" value="UniProtKB-KW"/>
</dbReference>
<gene>
    <name evidence="15" type="ORF">P4O66_007082</name>
</gene>
<dbReference type="Pfam" id="PF00019">
    <property type="entry name" value="TGF_beta"/>
    <property type="match status" value="1"/>
</dbReference>
<feature type="domain" description="TGF-beta family profile" evidence="14">
    <location>
        <begin position="297"/>
        <end position="413"/>
    </location>
</feature>
<proteinExistence type="inferred from homology"/>
<dbReference type="InterPro" id="IPR029034">
    <property type="entry name" value="Cystine-knot_cytokine"/>
</dbReference>
<keyword evidence="5" id="KW-0964">Secreted</keyword>
<evidence type="ECO:0000256" key="13">
    <source>
        <dbReference type="SAM" id="MobiDB-lite"/>
    </source>
</evidence>
<dbReference type="GO" id="GO:0005125">
    <property type="term" value="F:cytokine activity"/>
    <property type="evidence" value="ECO:0007669"/>
    <property type="project" value="TreeGrafter"/>
</dbReference>
<evidence type="ECO:0000256" key="4">
    <source>
        <dbReference type="ARBA" id="ARBA00019280"/>
    </source>
</evidence>